<keyword evidence="1" id="KW-0472">Membrane</keyword>
<reference evidence="2" key="1">
    <citation type="journal article" date="2017" name="J. Phycol.">
        <title>Analysis of chloroplast genomes and a supermatrix inform reclassification of the Rhodomelaceae (Rhodophyta).</title>
        <authorList>
            <person name="Diaz-Tapia P."/>
            <person name="Maggs C.A."/>
            <person name="West J.A."/>
            <person name="Verbruggen H."/>
        </authorList>
    </citation>
    <scope>NUCLEOTIDE SEQUENCE</scope>
    <source>
        <strain evidence="2">PD546</strain>
    </source>
</reference>
<dbReference type="EMBL" id="MF101426">
    <property type="protein sequence ID" value="ARW63097.1"/>
    <property type="molecule type" value="Genomic_DNA"/>
</dbReference>
<organism evidence="2">
    <name type="scientific">Vertebrata thuyoides</name>
    <dbReference type="NCBI Taxonomy" id="2006970"/>
    <lineage>
        <taxon>Eukaryota</taxon>
        <taxon>Rhodophyta</taxon>
        <taxon>Florideophyceae</taxon>
        <taxon>Rhodymeniophycidae</taxon>
        <taxon>Ceramiales</taxon>
        <taxon>Rhodomelaceae</taxon>
        <taxon>Polysiphonioideae</taxon>
        <taxon>Vertebrata</taxon>
    </lineage>
</organism>
<feature type="transmembrane region" description="Helical" evidence="1">
    <location>
        <begin position="6"/>
        <end position="35"/>
    </location>
</feature>
<geneLocation type="chloroplast" evidence="2"/>
<proteinExistence type="predicted"/>
<sequence>MFNYQIILSLLPFTILIILPYYSYISFFTLTIIIIINQHVNIYTFKIIKYLQKISLFFSYFIINTFFIDNSYYNKLKLSKQVFYLIYSLKIKIIKKNIYTIYFYHFNLHIPNYLKKIFFIHLVHVTTTNNLFIFIKNTGFFKIILHNLNKKSILKNNQQELILFTIFLNYQILEKSINNFQHIYLGIKTKQHLSRYYFLIYMSNHSNNFLNKFINNKYLLMLTIWNRF</sequence>
<dbReference type="AlphaFoldDB" id="A0A1Z1MAI6"/>
<accession>A0A1Z1MAI6</accession>
<dbReference type="RefSeq" id="YP_009394535.1">
    <property type="nucleotide sequence ID" value="NC_035273.1"/>
</dbReference>
<keyword evidence="1" id="KW-0812">Transmembrane</keyword>
<keyword evidence="2" id="KW-0934">Plastid</keyword>
<feature type="transmembrane region" description="Helical" evidence="1">
    <location>
        <begin position="47"/>
        <end position="68"/>
    </location>
</feature>
<feature type="transmembrane region" description="Helical" evidence="1">
    <location>
        <begin position="117"/>
        <end position="135"/>
    </location>
</feature>
<keyword evidence="1" id="KW-1133">Transmembrane helix</keyword>
<evidence type="ECO:0000256" key="1">
    <source>
        <dbReference type="SAM" id="Phobius"/>
    </source>
</evidence>
<dbReference type="GeneID" id="33356416"/>
<name>A0A1Z1MAI6_9FLOR</name>
<keyword evidence="2" id="KW-0150">Chloroplast</keyword>
<evidence type="ECO:0000313" key="2">
    <source>
        <dbReference type="EMBL" id="ARW63097.1"/>
    </source>
</evidence>
<gene>
    <name evidence="2" type="primary">ConsOrf4</name>
</gene>
<protein>
    <submittedName>
        <fullName evidence="2">Uncharacterized protein</fullName>
    </submittedName>
</protein>